<evidence type="ECO:0000256" key="4">
    <source>
        <dbReference type="ARBA" id="ARBA00023002"/>
    </source>
</evidence>
<reference evidence="7" key="1">
    <citation type="journal article" date="2019" name="bioRxiv">
        <title>Genome diversification in globally distributed novel marine Proteobacteria is linked to environmental adaptation.</title>
        <authorList>
            <person name="Zhou Z."/>
            <person name="Tran P.Q."/>
            <person name="Kieft K."/>
            <person name="Anantharaman K."/>
        </authorList>
    </citation>
    <scope>NUCLEOTIDE SEQUENCE [LARGE SCALE GENOMIC DNA]</scope>
</reference>
<evidence type="ECO:0000313" key="7">
    <source>
        <dbReference type="Proteomes" id="UP000589516"/>
    </source>
</evidence>
<dbReference type="SUPFAM" id="SSF51182">
    <property type="entry name" value="RmlC-like cupins"/>
    <property type="match status" value="1"/>
</dbReference>
<dbReference type="Gene3D" id="2.60.120.10">
    <property type="entry name" value="Jelly Rolls"/>
    <property type="match status" value="1"/>
</dbReference>
<evidence type="ECO:0000256" key="3">
    <source>
        <dbReference type="ARBA" id="ARBA00022964"/>
    </source>
</evidence>
<keyword evidence="2" id="KW-0479">Metal-binding</keyword>
<evidence type="ECO:0000256" key="5">
    <source>
        <dbReference type="ARBA" id="ARBA00023004"/>
    </source>
</evidence>
<comment type="caution">
    <text evidence="6">The sequence shown here is derived from an EMBL/GenBank/DDBJ whole genome shotgun (WGS) entry which is preliminary data.</text>
</comment>
<dbReference type="Pfam" id="PF05995">
    <property type="entry name" value="CDO_I"/>
    <property type="match status" value="1"/>
</dbReference>
<dbReference type="InterPro" id="IPR011051">
    <property type="entry name" value="RmlC_Cupin_sf"/>
</dbReference>
<dbReference type="AlphaFoldDB" id="A0A7C7ZCJ9"/>
<keyword evidence="3 6" id="KW-0223">Dioxygenase</keyword>
<dbReference type="Proteomes" id="UP000589516">
    <property type="component" value="Unassembled WGS sequence"/>
</dbReference>
<dbReference type="CDD" id="cd10548">
    <property type="entry name" value="cupin_CDO"/>
    <property type="match status" value="1"/>
</dbReference>
<keyword evidence="4" id="KW-0560">Oxidoreductase</keyword>
<dbReference type="GO" id="GO:0016702">
    <property type="term" value="F:oxidoreductase activity, acting on single donors with incorporation of molecular oxygen, incorporation of two atoms of oxygen"/>
    <property type="evidence" value="ECO:0007669"/>
    <property type="project" value="InterPro"/>
</dbReference>
<protein>
    <submittedName>
        <fullName evidence="6">Cysteine dioxygenase</fullName>
    </submittedName>
</protein>
<dbReference type="InterPro" id="IPR010300">
    <property type="entry name" value="CDO_1"/>
</dbReference>
<evidence type="ECO:0000313" key="6">
    <source>
        <dbReference type="EMBL" id="HIG62922.1"/>
    </source>
</evidence>
<dbReference type="PANTHER" id="PTHR12918">
    <property type="entry name" value="CYSTEINE DIOXYGENASE"/>
    <property type="match status" value="1"/>
</dbReference>
<evidence type="ECO:0000256" key="2">
    <source>
        <dbReference type="ARBA" id="ARBA00022723"/>
    </source>
</evidence>
<evidence type="ECO:0000256" key="1">
    <source>
        <dbReference type="ARBA" id="ARBA00006622"/>
    </source>
</evidence>
<gene>
    <name evidence="6" type="ORF">EYQ16_00105</name>
</gene>
<keyword evidence="5" id="KW-0408">Iron</keyword>
<sequence>MTLEGLIDSLEGLNEFTLEDVYEAVSKSTVGFKDLEKWIDYDYPVSDSYGRKMVHDGGFFEVMVMCWKPGDYSAIHDHGEAEFGVVKVFGDTEHAAFEIVNQKLITLGRTIIEAGTTLGVTPALIHQMGNPRDRNSFSLHIYVNQAAEGNITGGSRIYDYSRNAMLRVDGGAFYLLPESEIKARVPLPEADYNTRQRDLNEAAKRAKAMGDRVEYKRILNETPPVLVKAPTIQ</sequence>
<organism evidence="6 7">
    <name type="scientific">Marine Group III euryarchaeote</name>
    <dbReference type="NCBI Taxonomy" id="2173149"/>
    <lineage>
        <taxon>Archaea</taxon>
        <taxon>Methanobacteriati</taxon>
        <taxon>Thermoplasmatota</taxon>
        <taxon>Thermoplasmata</taxon>
        <taxon>Candidatus Thermoprofundales</taxon>
    </lineage>
</organism>
<dbReference type="InterPro" id="IPR014710">
    <property type="entry name" value="RmlC-like_jellyroll"/>
</dbReference>
<name>A0A7C7ZCJ9_9ARCH</name>
<dbReference type="EMBL" id="DUAV01000002">
    <property type="protein sequence ID" value="HIG62922.1"/>
    <property type="molecule type" value="Genomic_DNA"/>
</dbReference>
<comment type="similarity">
    <text evidence="1">Belongs to the cysteine dioxygenase family.</text>
</comment>
<dbReference type="PANTHER" id="PTHR12918:SF1">
    <property type="entry name" value="CYSTEINE DIOXYGENASE TYPE 1"/>
    <property type="match status" value="1"/>
</dbReference>
<proteinExistence type="inferred from homology"/>
<dbReference type="GO" id="GO:0008198">
    <property type="term" value="F:ferrous iron binding"/>
    <property type="evidence" value="ECO:0007669"/>
    <property type="project" value="TreeGrafter"/>
</dbReference>
<accession>A0A7C7ZCJ9</accession>